<evidence type="ECO:0000313" key="2">
    <source>
        <dbReference type="Proteomes" id="UP000282613"/>
    </source>
</evidence>
<dbReference type="STRING" id="60517.A0A0R3VZ38"/>
<gene>
    <name evidence="1" type="ORF">TASK_LOCUS2683</name>
</gene>
<proteinExistence type="predicted"/>
<dbReference type="SUPFAM" id="SSF53098">
    <property type="entry name" value="Ribonuclease H-like"/>
    <property type="match status" value="1"/>
</dbReference>
<protein>
    <submittedName>
        <fullName evidence="3">Transposase</fullName>
    </submittedName>
</protein>
<sequence>MVDCFTKVAEAESMKSQDTESFASISFNRWNRQHGVPKSAHGDQVANFESGLYRTVWYLRGL</sequence>
<keyword evidence="2" id="KW-1185">Reference proteome</keyword>
<organism evidence="3">
    <name type="scientific">Taenia asiatica</name>
    <name type="common">Asian tapeworm</name>
    <dbReference type="NCBI Taxonomy" id="60517"/>
    <lineage>
        <taxon>Eukaryota</taxon>
        <taxon>Metazoa</taxon>
        <taxon>Spiralia</taxon>
        <taxon>Lophotrochozoa</taxon>
        <taxon>Platyhelminthes</taxon>
        <taxon>Cestoda</taxon>
        <taxon>Eucestoda</taxon>
        <taxon>Cyclophyllidea</taxon>
        <taxon>Taeniidae</taxon>
        <taxon>Taenia</taxon>
    </lineage>
</organism>
<dbReference type="InterPro" id="IPR036397">
    <property type="entry name" value="RNaseH_sf"/>
</dbReference>
<dbReference type="InterPro" id="IPR012337">
    <property type="entry name" value="RNaseH-like_sf"/>
</dbReference>
<dbReference type="AlphaFoldDB" id="A0A0R3VZ38"/>
<evidence type="ECO:0000313" key="3">
    <source>
        <dbReference type="WBParaSite" id="TASK_0000268201-mRNA-1"/>
    </source>
</evidence>
<evidence type="ECO:0000313" key="1">
    <source>
        <dbReference type="EMBL" id="VDK25863.1"/>
    </source>
</evidence>
<dbReference type="Proteomes" id="UP000282613">
    <property type="component" value="Unassembled WGS sequence"/>
</dbReference>
<dbReference type="EMBL" id="UYRS01002544">
    <property type="protein sequence ID" value="VDK25863.1"/>
    <property type="molecule type" value="Genomic_DNA"/>
</dbReference>
<reference evidence="1 2" key="2">
    <citation type="submission" date="2018-11" db="EMBL/GenBank/DDBJ databases">
        <authorList>
            <consortium name="Pathogen Informatics"/>
        </authorList>
    </citation>
    <scope>NUCLEOTIDE SEQUENCE [LARGE SCALE GENOMIC DNA]</scope>
</reference>
<dbReference type="Gene3D" id="3.30.420.10">
    <property type="entry name" value="Ribonuclease H-like superfamily/Ribonuclease H"/>
    <property type="match status" value="1"/>
</dbReference>
<name>A0A0R3VZ38_TAEAS</name>
<accession>A0A0R3VZ38</accession>
<dbReference type="GO" id="GO:0003676">
    <property type="term" value="F:nucleic acid binding"/>
    <property type="evidence" value="ECO:0007669"/>
    <property type="project" value="InterPro"/>
</dbReference>
<dbReference type="OrthoDB" id="10068564at2759"/>
<dbReference type="WBParaSite" id="TASK_0000268201-mRNA-1">
    <property type="protein sequence ID" value="TASK_0000268201-mRNA-1"/>
    <property type="gene ID" value="TASK_0000268201"/>
</dbReference>
<reference evidence="3" key="1">
    <citation type="submission" date="2017-02" db="UniProtKB">
        <authorList>
            <consortium name="WormBaseParasite"/>
        </authorList>
    </citation>
    <scope>IDENTIFICATION</scope>
</reference>